<proteinExistence type="predicted"/>
<organism evidence="3 4">
    <name type="scientific">Arachis hypogaea</name>
    <name type="common">Peanut</name>
    <dbReference type="NCBI Taxonomy" id="3818"/>
    <lineage>
        <taxon>Eukaryota</taxon>
        <taxon>Viridiplantae</taxon>
        <taxon>Streptophyta</taxon>
        <taxon>Embryophyta</taxon>
        <taxon>Tracheophyta</taxon>
        <taxon>Spermatophyta</taxon>
        <taxon>Magnoliopsida</taxon>
        <taxon>eudicotyledons</taxon>
        <taxon>Gunneridae</taxon>
        <taxon>Pentapetalae</taxon>
        <taxon>rosids</taxon>
        <taxon>fabids</taxon>
        <taxon>Fabales</taxon>
        <taxon>Fabaceae</taxon>
        <taxon>Papilionoideae</taxon>
        <taxon>50 kb inversion clade</taxon>
        <taxon>dalbergioids sensu lato</taxon>
        <taxon>Dalbergieae</taxon>
        <taxon>Pterocarpus clade</taxon>
        <taxon>Arachis</taxon>
    </lineage>
</organism>
<evidence type="ECO:0000259" key="2">
    <source>
        <dbReference type="Pfam" id="PF04059"/>
    </source>
</evidence>
<name>A0A444XP14_ARAHY</name>
<protein>
    <recommendedName>
        <fullName evidence="2">Mei2-like C-terminal RNA recognition motif domain-containing protein</fullName>
    </recommendedName>
</protein>
<dbReference type="STRING" id="3818.A0A444XP14"/>
<sequence length="76" mass="9196">MLLASIDEKHKGTMTFFYLPIDFKNKCNVGYAFINMLSASHIIPFYDTFNGKKWEKFNMKKLLPWHMHESKERLHW</sequence>
<dbReference type="InterPro" id="IPR035979">
    <property type="entry name" value="RBD_domain_sf"/>
</dbReference>
<dbReference type="PANTHER" id="PTHR23189">
    <property type="entry name" value="RNA RECOGNITION MOTIF-CONTAINING"/>
    <property type="match status" value="1"/>
</dbReference>
<dbReference type="GO" id="GO:0003723">
    <property type="term" value="F:RNA binding"/>
    <property type="evidence" value="ECO:0007669"/>
    <property type="project" value="UniProtKB-KW"/>
</dbReference>
<dbReference type="EMBL" id="SDMP01000019">
    <property type="protein sequence ID" value="RYQ91470.1"/>
    <property type="molecule type" value="Genomic_DNA"/>
</dbReference>
<reference evidence="3 4" key="1">
    <citation type="submission" date="2019-01" db="EMBL/GenBank/DDBJ databases">
        <title>Sequencing of cultivated peanut Arachis hypogaea provides insights into genome evolution and oil improvement.</title>
        <authorList>
            <person name="Chen X."/>
        </authorList>
    </citation>
    <scope>NUCLEOTIDE SEQUENCE [LARGE SCALE GENOMIC DNA]</scope>
    <source>
        <strain evidence="4">cv. Fuhuasheng</strain>
        <tissue evidence="3">Leaves</tissue>
    </source>
</reference>
<comment type="caution">
    <text evidence="3">The sequence shown here is derived from an EMBL/GenBank/DDBJ whole genome shotgun (WGS) entry which is preliminary data.</text>
</comment>
<evidence type="ECO:0000313" key="3">
    <source>
        <dbReference type="EMBL" id="RYQ91470.1"/>
    </source>
</evidence>
<dbReference type="SUPFAM" id="SSF54928">
    <property type="entry name" value="RNA-binding domain, RBD"/>
    <property type="match status" value="1"/>
</dbReference>
<keyword evidence="1" id="KW-0694">RNA-binding</keyword>
<dbReference type="Proteomes" id="UP000289738">
    <property type="component" value="Chromosome B09"/>
</dbReference>
<dbReference type="Pfam" id="PF04059">
    <property type="entry name" value="RRM_2"/>
    <property type="match status" value="1"/>
</dbReference>
<evidence type="ECO:0000313" key="4">
    <source>
        <dbReference type="Proteomes" id="UP000289738"/>
    </source>
</evidence>
<accession>A0A444XP14</accession>
<evidence type="ECO:0000256" key="1">
    <source>
        <dbReference type="ARBA" id="ARBA00022884"/>
    </source>
</evidence>
<keyword evidence="4" id="KW-1185">Reference proteome</keyword>
<dbReference type="AlphaFoldDB" id="A0A444XP14"/>
<dbReference type="InterPro" id="IPR007201">
    <property type="entry name" value="Mei2-like_Rrm_C"/>
</dbReference>
<feature type="domain" description="Mei2-like C-terminal RNA recognition motif" evidence="2">
    <location>
        <begin position="1"/>
        <end position="62"/>
    </location>
</feature>
<gene>
    <name evidence="3" type="ORF">Ahy_B09g097362</name>
</gene>